<dbReference type="Proteomes" id="UP000177208">
    <property type="component" value="Unassembled WGS sequence"/>
</dbReference>
<name>A0A1F7GDV6_9BACT</name>
<organism evidence="1 2">
    <name type="scientific">Candidatus Roizmanbacteria bacterium RIFCSPHIGHO2_01_FULL_39_12c</name>
    <dbReference type="NCBI Taxonomy" id="1802031"/>
    <lineage>
        <taxon>Bacteria</taxon>
        <taxon>Candidatus Roizmaniibacteriota</taxon>
    </lineage>
</organism>
<dbReference type="EMBL" id="MFZG01000014">
    <property type="protein sequence ID" value="OGK17035.1"/>
    <property type="molecule type" value="Genomic_DNA"/>
</dbReference>
<evidence type="ECO:0000313" key="2">
    <source>
        <dbReference type="Proteomes" id="UP000177208"/>
    </source>
</evidence>
<dbReference type="AlphaFoldDB" id="A0A1F7GDV6"/>
<protein>
    <submittedName>
        <fullName evidence="1">Uncharacterized protein</fullName>
    </submittedName>
</protein>
<accession>A0A1F7GDV6</accession>
<evidence type="ECO:0000313" key="1">
    <source>
        <dbReference type="EMBL" id="OGK17035.1"/>
    </source>
</evidence>
<proteinExistence type="predicted"/>
<gene>
    <name evidence="1" type="ORF">A2774_01245</name>
</gene>
<sequence>MQVERRLSFGQEIRISKSEIINKFKILITKFKTNIVLNFENFNLVFVSNLEFSISSFSTGGRA</sequence>
<comment type="caution">
    <text evidence="1">The sequence shown here is derived from an EMBL/GenBank/DDBJ whole genome shotgun (WGS) entry which is preliminary data.</text>
</comment>
<reference evidence="1 2" key="1">
    <citation type="journal article" date="2016" name="Nat. Commun.">
        <title>Thousands of microbial genomes shed light on interconnected biogeochemical processes in an aquifer system.</title>
        <authorList>
            <person name="Anantharaman K."/>
            <person name="Brown C.T."/>
            <person name="Hug L.A."/>
            <person name="Sharon I."/>
            <person name="Castelle C.J."/>
            <person name="Probst A.J."/>
            <person name="Thomas B.C."/>
            <person name="Singh A."/>
            <person name="Wilkins M.J."/>
            <person name="Karaoz U."/>
            <person name="Brodie E.L."/>
            <person name="Williams K.H."/>
            <person name="Hubbard S.S."/>
            <person name="Banfield J.F."/>
        </authorList>
    </citation>
    <scope>NUCLEOTIDE SEQUENCE [LARGE SCALE GENOMIC DNA]</scope>
</reference>